<dbReference type="EMBL" id="JAUUTY010000004">
    <property type="protein sequence ID" value="KAK1644614.1"/>
    <property type="molecule type" value="Genomic_DNA"/>
</dbReference>
<dbReference type="Pfam" id="PF24750">
    <property type="entry name" value="b-prop_At3g26010-like"/>
    <property type="match status" value="1"/>
</dbReference>
<dbReference type="InterPro" id="IPR036047">
    <property type="entry name" value="F-box-like_dom_sf"/>
</dbReference>
<feature type="domain" description="F-box" evidence="1">
    <location>
        <begin position="26"/>
        <end position="66"/>
    </location>
</feature>
<dbReference type="AlphaFoldDB" id="A0AAD8W853"/>
<dbReference type="Gene3D" id="1.20.1280.50">
    <property type="match status" value="1"/>
</dbReference>
<dbReference type="InterPro" id="IPR056592">
    <property type="entry name" value="Beta-prop_At3g26010-like"/>
</dbReference>
<dbReference type="InterPro" id="IPR017451">
    <property type="entry name" value="F-box-assoc_interact_dom"/>
</dbReference>
<dbReference type="PANTHER" id="PTHR35546:SF50">
    <property type="entry name" value="F-BOX DOMAIN-CONTAINING PROTEIN"/>
    <property type="match status" value="1"/>
</dbReference>
<accession>A0AAD8W853</accession>
<gene>
    <name evidence="2" type="ORF">QYE76_062419</name>
</gene>
<dbReference type="InterPro" id="IPR055290">
    <property type="entry name" value="At3g26010-like"/>
</dbReference>
<protein>
    <recommendedName>
        <fullName evidence="1">F-box domain-containing protein</fullName>
    </recommendedName>
</protein>
<dbReference type="InterPro" id="IPR001810">
    <property type="entry name" value="F-box_dom"/>
</dbReference>
<name>A0AAD8W853_LOLMU</name>
<dbReference type="SMART" id="SM00256">
    <property type="entry name" value="FBOX"/>
    <property type="match status" value="1"/>
</dbReference>
<evidence type="ECO:0000259" key="1">
    <source>
        <dbReference type="SMART" id="SM00256"/>
    </source>
</evidence>
<organism evidence="2 3">
    <name type="scientific">Lolium multiflorum</name>
    <name type="common">Italian ryegrass</name>
    <name type="synonym">Lolium perenne subsp. multiflorum</name>
    <dbReference type="NCBI Taxonomy" id="4521"/>
    <lineage>
        <taxon>Eukaryota</taxon>
        <taxon>Viridiplantae</taxon>
        <taxon>Streptophyta</taxon>
        <taxon>Embryophyta</taxon>
        <taxon>Tracheophyta</taxon>
        <taxon>Spermatophyta</taxon>
        <taxon>Magnoliopsida</taxon>
        <taxon>Liliopsida</taxon>
        <taxon>Poales</taxon>
        <taxon>Poaceae</taxon>
        <taxon>BOP clade</taxon>
        <taxon>Pooideae</taxon>
        <taxon>Poodae</taxon>
        <taxon>Poeae</taxon>
        <taxon>Poeae Chloroplast Group 2 (Poeae type)</taxon>
        <taxon>Loliodinae</taxon>
        <taxon>Loliinae</taxon>
        <taxon>Lolium</taxon>
    </lineage>
</organism>
<dbReference type="SUPFAM" id="SSF81383">
    <property type="entry name" value="F-box domain"/>
    <property type="match status" value="1"/>
</dbReference>
<dbReference type="NCBIfam" id="TIGR01640">
    <property type="entry name" value="F_box_assoc_1"/>
    <property type="match status" value="1"/>
</dbReference>
<dbReference type="Gene3D" id="2.120.10.80">
    <property type="entry name" value="Kelch-type beta propeller"/>
    <property type="match status" value="1"/>
</dbReference>
<dbReference type="Pfam" id="PF00646">
    <property type="entry name" value="F-box"/>
    <property type="match status" value="1"/>
</dbReference>
<proteinExistence type="predicted"/>
<keyword evidence="3" id="KW-1185">Reference proteome</keyword>
<dbReference type="SUPFAM" id="SSF50965">
    <property type="entry name" value="Galactose oxidase, central domain"/>
    <property type="match status" value="1"/>
</dbReference>
<reference evidence="2" key="1">
    <citation type="submission" date="2023-07" db="EMBL/GenBank/DDBJ databases">
        <title>A chromosome-level genome assembly of Lolium multiflorum.</title>
        <authorList>
            <person name="Chen Y."/>
            <person name="Copetti D."/>
            <person name="Kolliker R."/>
            <person name="Studer B."/>
        </authorList>
    </citation>
    <scope>NUCLEOTIDE SEQUENCE</scope>
    <source>
        <strain evidence="2">02402/16</strain>
        <tissue evidence="2">Leaf</tissue>
    </source>
</reference>
<comment type="caution">
    <text evidence="2">The sequence shown here is derived from an EMBL/GenBank/DDBJ whole genome shotgun (WGS) entry which is preliminary data.</text>
</comment>
<dbReference type="Proteomes" id="UP001231189">
    <property type="component" value="Unassembled WGS sequence"/>
</dbReference>
<dbReference type="InterPro" id="IPR011043">
    <property type="entry name" value="Gal_Oxase/kelch_b-propeller"/>
</dbReference>
<sequence length="404" mass="45474">MEEDKEESSKKKLRQDIPPATRASLFTDDLILEILSRLPARSVRRFKCVSMPWRDLIADPVNRKKLPQTLDGFLYTTYRSLGGVWSHHFATVSGGAARVDPSLNFLQPKYKYIAYVDTCNGLLLCACSNKENPAAYGEQVCYVVCNPATERWIELPPQPQAQANRFHCASRLAFDPKVSSHFHVLEFGQNYRNVGSCVTGVDIFSSQTGAWIRRDSELVEQITVLDDFRCVLLGGMLHLVGKLNPVKIYSKRALLVVDMEGKEWKTIHLPDGSSSHDAVGLSQGCLHYASTTKPYVNSNSEKNVVPATTKITLWCLENYDTNEWVLKRSASIDEPSSMPGLKWKVFAIHPDCDTVFLDGGDVLAAYDMQHQKFVRILNLEKGNYQVYLPYVPLFSEVLADADEQ</sequence>
<evidence type="ECO:0000313" key="2">
    <source>
        <dbReference type="EMBL" id="KAK1644614.1"/>
    </source>
</evidence>
<evidence type="ECO:0000313" key="3">
    <source>
        <dbReference type="Proteomes" id="UP001231189"/>
    </source>
</evidence>
<dbReference type="PANTHER" id="PTHR35546">
    <property type="entry name" value="F-BOX PROTEIN INTERACTION DOMAIN PROTEIN-RELATED"/>
    <property type="match status" value="1"/>
</dbReference>
<dbReference type="InterPro" id="IPR015915">
    <property type="entry name" value="Kelch-typ_b-propeller"/>
</dbReference>
<dbReference type="CDD" id="cd22157">
    <property type="entry name" value="F-box_AtFBW1-like"/>
    <property type="match status" value="1"/>
</dbReference>